<protein>
    <recommendedName>
        <fullName evidence="2">Phage ABA sandwich domain-containing protein</fullName>
    </recommendedName>
</protein>
<proteinExistence type="predicted"/>
<name>A0A0F9HR29_9ZZZZ</name>
<accession>A0A0F9HR29</accession>
<dbReference type="EMBL" id="LAZR01021786">
    <property type="protein sequence ID" value="KKL84135.1"/>
    <property type="molecule type" value="Genomic_DNA"/>
</dbReference>
<organism evidence="1">
    <name type="scientific">marine sediment metagenome</name>
    <dbReference type="NCBI Taxonomy" id="412755"/>
    <lineage>
        <taxon>unclassified sequences</taxon>
        <taxon>metagenomes</taxon>
        <taxon>ecological metagenomes</taxon>
    </lineage>
</organism>
<evidence type="ECO:0008006" key="2">
    <source>
        <dbReference type="Google" id="ProtNLM"/>
    </source>
</evidence>
<dbReference type="AlphaFoldDB" id="A0A0F9HR29"/>
<comment type="caution">
    <text evidence="1">The sequence shown here is derived from an EMBL/GenBank/DDBJ whole genome shotgun (WGS) entry which is preliminary data.</text>
</comment>
<gene>
    <name evidence="1" type="ORF">LCGC14_1967770</name>
</gene>
<sequence length="109" mass="12824">MNELNRKLAEWAGFKNIRFGKDYILMTGRFNKVEEITPFTQSLDACFKWLVPKLDNLVLRYRHYNAGHMGYEARTLKVYDDDEYDTFLGIDKNPALALCLVIEKLIDKE</sequence>
<evidence type="ECO:0000313" key="1">
    <source>
        <dbReference type="EMBL" id="KKL84135.1"/>
    </source>
</evidence>
<reference evidence="1" key="1">
    <citation type="journal article" date="2015" name="Nature">
        <title>Complex archaea that bridge the gap between prokaryotes and eukaryotes.</title>
        <authorList>
            <person name="Spang A."/>
            <person name="Saw J.H."/>
            <person name="Jorgensen S.L."/>
            <person name="Zaremba-Niedzwiedzka K."/>
            <person name="Martijn J."/>
            <person name="Lind A.E."/>
            <person name="van Eijk R."/>
            <person name="Schleper C."/>
            <person name="Guy L."/>
            <person name="Ettema T.J."/>
        </authorList>
    </citation>
    <scope>NUCLEOTIDE SEQUENCE</scope>
</reference>